<dbReference type="PRINTS" id="PR00237">
    <property type="entry name" value="GPCRRHODOPSN"/>
</dbReference>
<evidence type="ECO:0000256" key="13">
    <source>
        <dbReference type="RuleBase" id="RU000688"/>
    </source>
</evidence>
<dbReference type="AlphaFoldDB" id="A0A8J1IPP1"/>
<keyword evidence="4 13" id="KW-0812">Transmembrane</keyword>
<dbReference type="CDD" id="cd15911">
    <property type="entry name" value="7tmA_OR11A-like"/>
    <property type="match status" value="1"/>
</dbReference>
<dbReference type="InterPro" id="IPR050939">
    <property type="entry name" value="Olfactory_GPCR1"/>
</dbReference>
<evidence type="ECO:0000256" key="3">
    <source>
        <dbReference type="ARBA" id="ARBA00022606"/>
    </source>
</evidence>
<feature type="domain" description="G-protein coupled receptors family 1 profile" evidence="15">
    <location>
        <begin position="17"/>
        <end position="266"/>
    </location>
</feature>
<dbReference type="FunFam" id="1.20.1070.10:FF:000010">
    <property type="entry name" value="Olfactory receptor"/>
    <property type="match status" value="1"/>
</dbReference>
<evidence type="ECO:0000256" key="4">
    <source>
        <dbReference type="ARBA" id="ARBA00022692"/>
    </source>
</evidence>
<dbReference type="Xenbase" id="XB-GENE-29092019">
    <property type="gene designation" value="or16a4"/>
</dbReference>
<feature type="transmembrane region" description="Helical" evidence="14">
    <location>
        <begin position="217"/>
        <end position="237"/>
    </location>
</feature>
<dbReference type="PANTHER" id="PTHR24242:SF387">
    <property type="entry name" value="OLFACTORY RECEPTOR"/>
    <property type="match status" value="1"/>
</dbReference>
<keyword evidence="10 13" id="KW-0675">Receptor</keyword>
<evidence type="ECO:0000256" key="10">
    <source>
        <dbReference type="ARBA" id="ARBA00023170"/>
    </source>
</evidence>
<dbReference type="PANTHER" id="PTHR24242">
    <property type="entry name" value="G-PROTEIN COUPLED RECEPTOR"/>
    <property type="match status" value="1"/>
</dbReference>
<organism evidence="16 17">
    <name type="scientific">Xenopus tropicalis</name>
    <name type="common">Western clawed frog</name>
    <name type="synonym">Silurana tropicalis</name>
    <dbReference type="NCBI Taxonomy" id="8364"/>
    <lineage>
        <taxon>Eukaryota</taxon>
        <taxon>Metazoa</taxon>
        <taxon>Chordata</taxon>
        <taxon>Craniata</taxon>
        <taxon>Vertebrata</taxon>
        <taxon>Euteleostomi</taxon>
        <taxon>Amphibia</taxon>
        <taxon>Batrachia</taxon>
        <taxon>Anura</taxon>
        <taxon>Pipoidea</taxon>
        <taxon>Pipidae</taxon>
        <taxon>Xenopodinae</taxon>
        <taxon>Xenopus</taxon>
        <taxon>Silurana</taxon>
    </lineage>
</organism>
<feature type="transmembrane region" description="Helical" evidence="14">
    <location>
        <begin position="249"/>
        <end position="268"/>
    </location>
</feature>
<evidence type="ECO:0000256" key="6">
    <source>
        <dbReference type="ARBA" id="ARBA00022989"/>
    </source>
</evidence>
<dbReference type="InterPro" id="IPR000725">
    <property type="entry name" value="Olfact_rcpt"/>
</dbReference>
<dbReference type="AGR" id="Xenbase:XB-GENE-29092019"/>
<comment type="similarity">
    <text evidence="13">Belongs to the G-protein coupled receptor 1 family.</text>
</comment>
<protein>
    <recommendedName>
        <fullName evidence="14">Olfactory receptor</fullName>
    </recommendedName>
</protein>
<evidence type="ECO:0000256" key="7">
    <source>
        <dbReference type="ARBA" id="ARBA00023040"/>
    </source>
</evidence>
<keyword evidence="3 14" id="KW-0716">Sensory transduction</keyword>
<feature type="transmembrane region" description="Helical" evidence="14">
    <location>
        <begin position="75"/>
        <end position="96"/>
    </location>
</feature>
<evidence type="ECO:0000256" key="14">
    <source>
        <dbReference type="RuleBase" id="RU363047"/>
    </source>
</evidence>
<dbReference type="Gene3D" id="1.20.1070.10">
    <property type="entry name" value="Rhodopsin 7-helix transmembrane proteins"/>
    <property type="match status" value="1"/>
</dbReference>
<dbReference type="Proteomes" id="UP000008143">
    <property type="component" value="Chromosome 8"/>
</dbReference>
<evidence type="ECO:0000313" key="18">
    <source>
        <dbReference type="Xenbase" id="XB-GENE-29092019"/>
    </source>
</evidence>
<dbReference type="RefSeq" id="XP_031747562.1">
    <property type="nucleotide sequence ID" value="XM_031891702.1"/>
</dbReference>
<dbReference type="InterPro" id="IPR017452">
    <property type="entry name" value="GPCR_Rhodpsn_7TM"/>
</dbReference>
<keyword evidence="8 14" id="KW-0472">Membrane</keyword>
<comment type="subcellular location">
    <subcellularLocation>
        <location evidence="1 14">Cell membrane</location>
        <topology evidence="1 14">Multi-pass membrane protein</topology>
    </subcellularLocation>
</comment>
<keyword evidence="12 13" id="KW-0807">Transducer</keyword>
<evidence type="ECO:0000313" key="16">
    <source>
        <dbReference type="Proteomes" id="UP000008143"/>
    </source>
</evidence>
<dbReference type="GO" id="GO:0004930">
    <property type="term" value="F:G protein-coupled receptor activity"/>
    <property type="evidence" value="ECO:0007669"/>
    <property type="project" value="UniProtKB-KW"/>
</dbReference>
<dbReference type="GO" id="GO:0004984">
    <property type="term" value="F:olfactory receptor activity"/>
    <property type="evidence" value="ECO:0007669"/>
    <property type="project" value="InterPro"/>
</dbReference>
<evidence type="ECO:0000256" key="5">
    <source>
        <dbReference type="ARBA" id="ARBA00022725"/>
    </source>
</evidence>
<keyword evidence="7 13" id="KW-0297">G-protein coupled receptor</keyword>
<keyword evidence="16" id="KW-1185">Reference proteome</keyword>
<evidence type="ECO:0000256" key="2">
    <source>
        <dbReference type="ARBA" id="ARBA00022475"/>
    </source>
</evidence>
<evidence type="ECO:0000256" key="11">
    <source>
        <dbReference type="ARBA" id="ARBA00023180"/>
    </source>
</evidence>
<dbReference type="GO" id="GO:0005886">
    <property type="term" value="C:plasma membrane"/>
    <property type="evidence" value="ECO:0007669"/>
    <property type="project" value="UniProtKB-SubCell"/>
</dbReference>
<evidence type="ECO:0000256" key="12">
    <source>
        <dbReference type="ARBA" id="ARBA00023224"/>
    </source>
</evidence>
<dbReference type="PRINTS" id="PR00245">
    <property type="entry name" value="OLFACTORYR"/>
</dbReference>
<dbReference type="PROSITE" id="PS50262">
    <property type="entry name" value="G_PROTEIN_RECEP_F1_2"/>
    <property type="match status" value="1"/>
</dbReference>
<dbReference type="InterPro" id="IPR000276">
    <property type="entry name" value="GPCR_Rhodpsn"/>
</dbReference>
<keyword evidence="9" id="KW-1015">Disulfide bond</keyword>
<keyword evidence="5 14" id="KW-0552">Olfaction</keyword>
<dbReference type="Pfam" id="PF13853">
    <property type="entry name" value="7tm_4"/>
    <property type="match status" value="1"/>
</dbReference>
<keyword evidence="6 14" id="KW-1133">Transmembrane helix</keyword>
<feature type="transmembrane region" description="Helical" evidence="14">
    <location>
        <begin position="185"/>
        <end position="205"/>
    </location>
</feature>
<dbReference type="OMA" id="GHIWNIN"/>
<sequence>MDSLDIGKVIMKLDLTGNATIVALVSSSPSLRNPMFFFLSHLSTLDFILTTNIVPNMLHGILQGEITMSFPACKIQFYFFSALLASECLLLAVMSYDRYLAICKPLRYISMMHNKFCLWLVISCWILGFITTLVVLILLNRLEFCGPNVIDHFFCDFSPLLQLSCSDISSVILGQMLLAVPMTSFPFIFIIVTYICIFIAVLRIPSTFGRQKAFSTCSSHLAVVGAFYGSLISLYVVPSSANSTLAKKFLSMLYTVFTPLFNPIIYCLRNKEIKVAFKKWLQAL</sequence>
<keyword evidence="2 14" id="KW-1003">Cell membrane</keyword>
<proteinExistence type="inferred from homology"/>
<evidence type="ECO:0000259" key="15">
    <source>
        <dbReference type="PROSITE" id="PS50262"/>
    </source>
</evidence>
<dbReference type="PROSITE" id="PS00237">
    <property type="entry name" value="G_PROTEIN_RECEP_F1_1"/>
    <property type="match status" value="1"/>
</dbReference>
<accession>A0A8J1IPP1</accession>
<dbReference type="OrthoDB" id="5967130at2759"/>
<evidence type="ECO:0000256" key="1">
    <source>
        <dbReference type="ARBA" id="ARBA00004651"/>
    </source>
</evidence>
<feature type="transmembrane region" description="Helical" evidence="14">
    <location>
        <begin position="116"/>
        <end position="139"/>
    </location>
</feature>
<dbReference type="SUPFAM" id="SSF81321">
    <property type="entry name" value="Family A G protein-coupled receptor-like"/>
    <property type="match status" value="1"/>
</dbReference>
<evidence type="ECO:0000256" key="9">
    <source>
        <dbReference type="ARBA" id="ARBA00023157"/>
    </source>
</evidence>
<name>A0A8J1IPP1_XENTR</name>
<reference evidence="17" key="1">
    <citation type="submission" date="2025-08" db="UniProtKB">
        <authorList>
            <consortium name="RefSeq"/>
        </authorList>
    </citation>
    <scope>IDENTIFICATION</scope>
    <source>
        <strain evidence="17">Nigerian</strain>
        <tissue evidence="17">Liver and blood</tissue>
    </source>
</reference>
<keyword evidence="11" id="KW-0325">Glycoprotein</keyword>
<dbReference type="KEGG" id="xtr:116406794"/>
<evidence type="ECO:0000256" key="8">
    <source>
        <dbReference type="ARBA" id="ARBA00023136"/>
    </source>
</evidence>
<gene>
    <name evidence="18" type="primary">or16a4</name>
    <name evidence="17" type="synonym">LOC116406794</name>
</gene>
<evidence type="ECO:0000313" key="17">
    <source>
        <dbReference type="RefSeq" id="XP_031747562.1"/>
    </source>
</evidence>